<name>A0A9W6SX39_CANBO</name>
<dbReference type="Pfam" id="PF01776">
    <property type="entry name" value="Ribosomal_L22e"/>
    <property type="match status" value="1"/>
</dbReference>
<proteinExistence type="inferred from homology"/>
<dbReference type="InterPro" id="IPR038526">
    <property type="entry name" value="Ribosomal_eL22_sf"/>
</dbReference>
<evidence type="ECO:0000313" key="5">
    <source>
        <dbReference type="Proteomes" id="UP001165120"/>
    </source>
</evidence>
<dbReference type="Gene3D" id="3.30.1360.210">
    <property type="match status" value="1"/>
</dbReference>
<keyword evidence="3" id="KW-0687">Ribonucleoprotein</keyword>
<reference evidence="4" key="1">
    <citation type="submission" date="2023-04" db="EMBL/GenBank/DDBJ databases">
        <title>Candida boidinii NBRC 10035.</title>
        <authorList>
            <person name="Ichikawa N."/>
            <person name="Sato H."/>
            <person name="Tonouchi N."/>
        </authorList>
    </citation>
    <scope>NUCLEOTIDE SEQUENCE</scope>
    <source>
        <strain evidence="4">NBRC 10035</strain>
    </source>
</reference>
<dbReference type="InterPro" id="IPR002671">
    <property type="entry name" value="Ribosomal_eL22"/>
</dbReference>
<keyword evidence="5" id="KW-1185">Reference proteome</keyword>
<evidence type="ECO:0000313" key="4">
    <source>
        <dbReference type="EMBL" id="GME68925.1"/>
    </source>
</evidence>
<dbReference type="OrthoDB" id="10259820at2759"/>
<gene>
    <name evidence="4" type="ORF">Cboi02_000195400</name>
</gene>
<accession>A0A9W6SX39</accession>
<dbReference type="FunFam" id="3.30.1360.210:FF:000003">
    <property type="entry name" value="60S ribosomal protein L22-B"/>
    <property type="match status" value="1"/>
</dbReference>
<dbReference type="GO" id="GO:0003723">
    <property type="term" value="F:RNA binding"/>
    <property type="evidence" value="ECO:0007669"/>
    <property type="project" value="TreeGrafter"/>
</dbReference>
<dbReference type="PANTHER" id="PTHR10064">
    <property type="entry name" value="60S RIBOSOMAL PROTEIN L22"/>
    <property type="match status" value="1"/>
</dbReference>
<protein>
    <submittedName>
        <fullName evidence="4">Unnamed protein product</fullName>
    </submittedName>
</protein>
<dbReference type="GO" id="GO:0003735">
    <property type="term" value="F:structural constituent of ribosome"/>
    <property type="evidence" value="ECO:0007669"/>
    <property type="project" value="InterPro"/>
</dbReference>
<comment type="similarity">
    <text evidence="1">Belongs to the eukaryotic ribosomal protein eL22 family.</text>
</comment>
<evidence type="ECO:0000256" key="3">
    <source>
        <dbReference type="ARBA" id="ARBA00023274"/>
    </source>
</evidence>
<evidence type="ECO:0000256" key="1">
    <source>
        <dbReference type="ARBA" id="ARBA00007817"/>
    </source>
</evidence>
<evidence type="ECO:0000256" key="2">
    <source>
        <dbReference type="ARBA" id="ARBA00022980"/>
    </source>
</evidence>
<sequence>MAPITKKSNKVAKKFTVDCSGPTENGVFDPSAYVKYLVEHIKVDGHIGNLGKDITVSEEGSKVVVVSTTKFSGKYLKYLSKRYLKKNQVRDWIRFVSVKQNEYQLQFYSVAVDEEEEEEEE</sequence>
<dbReference type="EMBL" id="BSXN01000529">
    <property type="protein sequence ID" value="GME68925.1"/>
    <property type="molecule type" value="Genomic_DNA"/>
</dbReference>
<dbReference type="GO" id="GO:0002181">
    <property type="term" value="P:cytoplasmic translation"/>
    <property type="evidence" value="ECO:0007669"/>
    <property type="project" value="TreeGrafter"/>
</dbReference>
<organism evidence="4 5">
    <name type="scientific">Candida boidinii</name>
    <name type="common">Yeast</name>
    <dbReference type="NCBI Taxonomy" id="5477"/>
    <lineage>
        <taxon>Eukaryota</taxon>
        <taxon>Fungi</taxon>
        <taxon>Dikarya</taxon>
        <taxon>Ascomycota</taxon>
        <taxon>Saccharomycotina</taxon>
        <taxon>Pichiomycetes</taxon>
        <taxon>Pichiales</taxon>
        <taxon>Pichiaceae</taxon>
        <taxon>Ogataea</taxon>
        <taxon>Ogataea/Candida clade</taxon>
    </lineage>
</organism>
<dbReference type="Proteomes" id="UP001165120">
    <property type="component" value="Unassembled WGS sequence"/>
</dbReference>
<dbReference type="PANTHER" id="PTHR10064:SF31">
    <property type="entry name" value="LARGE RIBOSOMAL SUBUNIT PROTEIN EL22A-RELATED"/>
    <property type="match status" value="1"/>
</dbReference>
<dbReference type="AlphaFoldDB" id="A0A9W6SX39"/>
<keyword evidence="2" id="KW-0689">Ribosomal protein</keyword>
<dbReference type="GO" id="GO:0022625">
    <property type="term" value="C:cytosolic large ribosomal subunit"/>
    <property type="evidence" value="ECO:0007669"/>
    <property type="project" value="UniProtKB-ARBA"/>
</dbReference>
<comment type="caution">
    <text evidence="4">The sequence shown here is derived from an EMBL/GenBank/DDBJ whole genome shotgun (WGS) entry which is preliminary data.</text>
</comment>